<feature type="chain" id="PRO_5046470124" description="MFS transporter" evidence="1">
    <location>
        <begin position="20"/>
        <end position="52"/>
    </location>
</feature>
<name>A0ABT8P5Z3_9BURK</name>
<reference evidence="2" key="1">
    <citation type="submission" date="2023-07" db="EMBL/GenBank/DDBJ databases">
        <title>A collection of bacterial strains from the Burkholderia cepacia Research Laboratory and Repository.</title>
        <authorList>
            <person name="Lipuma J."/>
            <person name="Spilker T."/>
            <person name="Caverly L."/>
        </authorList>
    </citation>
    <scope>NUCLEOTIDE SEQUENCE</scope>
    <source>
        <strain evidence="2">AU42020</strain>
    </source>
</reference>
<dbReference type="EMBL" id="JAUJSQ010000001">
    <property type="protein sequence ID" value="MDN7930496.1"/>
    <property type="molecule type" value="Genomic_DNA"/>
</dbReference>
<dbReference type="RefSeq" id="WP_301754686.1">
    <property type="nucleotide sequence ID" value="NZ_JAUJSQ010000001.1"/>
</dbReference>
<dbReference type="Proteomes" id="UP001171606">
    <property type="component" value="Unassembled WGS sequence"/>
</dbReference>
<gene>
    <name evidence="2" type="ORF">QZM52_04220</name>
</gene>
<keyword evidence="1" id="KW-0732">Signal</keyword>
<evidence type="ECO:0000313" key="3">
    <source>
        <dbReference type="Proteomes" id="UP001171606"/>
    </source>
</evidence>
<organism evidence="2 3">
    <name type="scientific">Burkholderia metallica</name>
    <dbReference type="NCBI Taxonomy" id="488729"/>
    <lineage>
        <taxon>Bacteria</taxon>
        <taxon>Pseudomonadati</taxon>
        <taxon>Pseudomonadota</taxon>
        <taxon>Betaproteobacteria</taxon>
        <taxon>Burkholderiales</taxon>
        <taxon>Burkholderiaceae</taxon>
        <taxon>Burkholderia</taxon>
        <taxon>Burkholderia cepacia complex</taxon>
    </lineage>
</organism>
<proteinExistence type="predicted"/>
<keyword evidence="3" id="KW-1185">Reference proteome</keyword>
<comment type="caution">
    <text evidence="2">The sequence shown here is derived from an EMBL/GenBank/DDBJ whole genome shotgun (WGS) entry which is preliminary data.</text>
</comment>
<evidence type="ECO:0008006" key="4">
    <source>
        <dbReference type="Google" id="ProtNLM"/>
    </source>
</evidence>
<sequence>MASCPAAGTLAQAAPVAFASGFADAPTVSGVLALVTARVAYKLLTQPMRDGA</sequence>
<evidence type="ECO:0000256" key="1">
    <source>
        <dbReference type="SAM" id="SignalP"/>
    </source>
</evidence>
<feature type="signal peptide" evidence="1">
    <location>
        <begin position="1"/>
        <end position="19"/>
    </location>
</feature>
<evidence type="ECO:0000313" key="2">
    <source>
        <dbReference type="EMBL" id="MDN7930496.1"/>
    </source>
</evidence>
<protein>
    <recommendedName>
        <fullName evidence="4">MFS transporter</fullName>
    </recommendedName>
</protein>
<accession>A0ABT8P5Z3</accession>